<sequence length="103" mass="11906">MKFLSVILSILLIGRQGVYPLSQASRIKEISLKKKIDSSSQSQQLFFNEEKQMITISNTKISLSNKEKLKIAKELQRIEDDLVILEADNYLVTSQIRHNWVNQ</sequence>
<dbReference type="Proteomes" id="UP000664360">
    <property type="component" value="Chromosome"/>
</dbReference>
<organism evidence="1 2">
    <name type="scientific">Candidatus Enterococcus mangumiae</name>
    <dbReference type="NCBI Taxonomy" id="2230878"/>
    <lineage>
        <taxon>Bacteria</taxon>
        <taxon>Bacillati</taxon>
        <taxon>Bacillota</taxon>
        <taxon>Bacilli</taxon>
        <taxon>Lactobacillales</taxon>
        <taxon>Enterococcaceae</taxon>
        <taxon>Enterococcus</taxon>
    </lineage>
</organism>
<dbReference type="RefSeq" id="WP_206859558.1">
    <property type="nucleotide sequence ID" value="NZ_CP147250.1"/>
</dbReference>
<keyword evidence="2" id="KW-1185">Reference proteome</keyword>
<reference evidence="1 2" key="1">
    <citation type="submission" date="2024-03" db="EMBL/GenBank/DDBJ databases">
        <title>The Genome Sequence of Enterococcus sp. DIV1094.</title>
        <authorList>
            <consortium name="The Broad Institute Genomics Platform"/>
            <consortium name="The Broad Institute Microbial Omics Core"/>
            <consortium name="The Broad Institute Genomic Center for Infectious Diseases"/>
            <person name="Earl A."/>
            <person name="Manson A."/>
            <person name="Gilmore M."/>
            <person name="Schwartman J."/>
            <person name="Shea T."/>
            <person name="Abouelleil A."/>
            <person name="Cao P."/>
            <person name="Chapman S."/>
            <person name="Cusick C."/>
            <person name="Young S."/>
            <person name="Neafsey D."/>
            <person name="Nusbaum C."/>
            <person name="Birren B."/>
        </authorList>
    </citation>
    <scope>NUCLEOTIDE SEQUENCE [LARGE SCALE GENOMIC DNA]</scope>
    <source>
        <strain evidence="1 2">DIV1094</strain>
    </source>
</reference>
<protein>
    <submittedName>
        <fullName evidence="1">Uncharacterized protein</fullName>
    </submittedName>
</protein>
<evidence type="ECO:0000313" key="1">
    <source>
        <dbReference type="EMBL" id="WYJ80265.1"/>
    </source>
</evidence>
<accession>A0ABZ2SX10</accession>
<proteinExistence type="predicted"/>
<name>A0ABZ2SX10_9ENTE</name>
<evidence type="ECO:0000313" key="2">
    <source>
        <dbReference type="Proteomes" id="UP000664360"/>
    </source>
</evidence>
<dbReference type="EMBL" id="CP147250">
    <property type="protein sequence ID" value="WYJ80265.1"/>
    <property type="molecule type" value="Genomic_DNA"/>
</dbReference>
<gene>
    <name evidence="1" type="ORF">DOK79_001822</name>
</gene>